<keyword evidence="2" id="KW-1185">Reference proteome</keyword>
<organism evidence="1 2">
    <name type="scientific">Dactylosporangium darangshiense</name>
    <dbReference type="NCBI Taxonomy" id="579108"/>
    <lineage>
        <taxon>Bacteria</taxon>
        <taxon>Bacillati</taxon>
        <taxon>Actinomycetota</taxon>
        <taxon>Actinomycetes</taxon>
        <taxon>Micromonosporales</taxon>
        <taxon>Micromonosporaceae</taxon>
        <taxon>Dactylosporangium</taxon>
    </lineage>
</organism>
<name>A0ABP8DPM2_9ACTN</name>
<evidence type="ECO:0000313" key="1">
    <source>
        <dbReference type="EMBL" id="GAA4261230.1"/>
    </source>
</evidence>
<gene>
    <name evidence="1" type="ORF">GCM10022255_093060</name>
</gene>
<proteinExistence type="predicted"/>
<accession>A0ABP8DPM2</accession>
<dbReference type="EMBL" id="BAABAT010000044">
    <property type="protein sequence ID" value="GAA4261230.1"/>
    <property type="molecule type" value="Genomic_DNA"/>
</dbReference>
<dbReference type="RefSeq" id="WP_345138137.1">
    <property type="nucleotide sequence ID" value="NZ_BAABAT010000044.1"/>
</dbReference>
<sequence length="85" mass="8864">MPLDLRSHGFAPRLRQIGPAEVAGAGCKGAGRRDVPLVKSPRQPLAEVVGDQGRIARSGDNRIDLKPSGDLIEQLVGPAAVECVG</sequence>
<protein>
    <submittedName>
        <fullName evidence="1">Uncharacterized protein</fullName>
    </submittedName>
</protein>
<evidence type="ECO:0000313" key="2">
    <source>
        <dbReference type="Proteomes" id="UP001500620"/>
    </source>
</evidence>
<dbReference type="Proteomes" id="UP001500620">
    <property type="component" value="Unassembled WGS sequence"/>
</dbReference>
<comment type="caution">
    <text evidence="1">The sequence shown here is derived from an EMBL/GenBank/DDBJ whole genome shotgun (WGS) entry which is preliminary data.</text>
</comment>
<reference evidence="2" key="1">
    <citation type="journal article" date="2019" name="Int. J. Syst. Evol. Microbiol.">
        <title>The Global Catalogue of Microorganisms (GCM) 10K type strain sequencing project: providing services to taxonomists for standard genome sequencing and annotation.</title>
        <authorList>
            <consortium name="The Broad Institute Genomics Platform"/>
            <consortium name="The Broad Institute Genome Sequencing Center for Infectious Disease"/>
            <person name="Wu L."/>
            <person name="Ma J."/>
        </authorList>
    </citation>
    <scope>NUCLEOTIDE SEQUENCE [LARGE SCALE GENOMIC DNA]</scope>
    <source>
        <strain evidence="2">JCM 17441</strain>
    </source>
</reference>